<evidence type="ECO:0000256" key="6">
    <source>
        <dbReference type="SAM" id="SignalP"/>
    </source>
</evidence>
<evidence type="ECO:0000256" key="1">
    <source>
        <dbReference type="ARBA" id="ARBA00004418"/>
    </source>
</evidence>
<accession>A0ABY2ZWV9</accession>
<comment type="subcellular location">
    <subcellularLocation>
        <location evidence="1">Periplasm</location>
    </subcellularLocation>
</comment>
<feature type="domain" description="Pili assembly chaperone N-terminal" evidence="7">
    <location>
        <begin position="25"/>
        <end position="137"/>
    </location>
</feature>
<evidence type="ECO:0000256" key="2">
    <source>
        <dbReference type="ARBA" id="ARBA00007399"/>
    </source>
</evidence>
<dbReference type="SUPFAM" id="SSF49584">
    <property type="entry name" value="Periplasmic chaperone C-domain"/>
    <property type="match status" value="1"/>
</dbReference>
<evidence type="ECO:0000256" key="4">
    <source>
        <dbReference type="ARBA" id="ARBA00022764"/>
    </source>
</evidence>
<dbReference type="PANTHER" id="PTHR30251:SF2">
    <property type="entry name" value="FIMBRIAL CHAPERONE YADV-RELATED"/>
    <property type="match status" value="1"/>
</dbReference>
<dbReference type="InterPro" id="IPR050643">
    <property type="entry name" value="Periplasmic_pilus_chap"/>
</dbReference>
<sequence>MKNKPYLKLMLLAFFFASSVSQAAVVMNASRIIMDGTPEQTITFDNTSENPFIVQIEPDDNKKPDFFAMPPVFKIKEKGGQTVKIKLLHTDLPRDKESLFYLNFTQIPGVRKNEKNDNRLNIIIQSRLKIIYRPEGVNAFSAKKSGSVSYKIQNGKLVISNHSPNVLSIRDVSKGKRVLAQQFTLLPGDSYSAVVKGVNFNGPLSAVMNNDYGMPENFLITEK</sequence>
<name>A0ABY2ZWV9_9GAMM</name>
<dbReference type="SUPFAM" id="SSF49354">
    <property type="entry name" value="PapD-like"/>
    <property type="match status" value="1"/>
</dbReference>
<dbReference type="Proteomes" id="UP000319715">
    <property type="component" value="Unassembled WGS sequence"/>
</dbReference>
<dbReference type="InterPro" id="IPR008962">
    <property type="entry name" value="PapD-like_sf"/>
</dbReference>
<dbReference type="EMBL" id="VICF01000010">
    <property type="protein sequence ID" value="TQC70103.1"/>
    <property type="molecule type" value="Genomic_DNA"/>
</dbReference>
<dbReference type="Pfam" id="PF00345">
    <property type="entry name" value="PapD_N"/>
    <property type="match status" value="1"/>
</dbReference>
<keyword evidence="9" id="KW-1185">Reference proteome</keyword>
<protein>
    <submittedName>
        <fullName evidence="8">Molecular chaperone</fullName>
    </submittedName>
</protein>
<evidence type="ECO:0000313" key="8">
    <source>
        <dbReference type="EMBL" id="TQC70103.1"/>
    </source>
</evidence>
<evidence type="ECO:0000256" key="3">
    <source>
        <dbReference type="ARBA" id="ARBA00022729"/>
    </source>
</evidence>
<dbReference type="InterPro" id="IPR013783">
    <property type="entry name" value="Ig-like_fold"/>
</dbReference>
<dbReference type="PANTHER" id="PTHR30251">
    <property type="entry name" value="PILUS ASSEMBLY CHAPERONE"/>
    <property type="match status" value="1"/>
</dbReference>
<evidence type="ECO:0000313" key="9">
    <source>
        <dbReference type="Proteomes" id="UP000319715"/>
    </source>
</evidence>
<proteinExistence type="inferred from homology"/>
<keyword evidence="4" id="KW-0574">Periplasm</keyword>
<gene>
    <name evidence="8" type="ORF">FK492_19955</name>
</gene>
<keyword evidence="3 6" id="KW-0732">Signal</keyword>
<dbReference type="PRINTS" id="PR00969">
    <property type="entry name" value="CHAPERONPILI"/>
</dbReference>
<dbReference type="InterPro" id="IPR016147">
    <property type="entry name" value="Pili_assmbl_chaperone_N"/>
</dbReference>
<dbReference type="InterPro" id="IPR036316">
    <property type="entry name" value="Pili_assmbl_chap_C_dom_sf"/>
</dbReference>
<dbReference type="InterPro" id="IPR001829">
    <property type="entry name" value="Pili_assmbl_chaperone_bac"/>
</dbReference>
<keyword evidence="5" id="KW-0143">Chaperone</keyword>
<evidence type="ECO:0000259" key="7">
    <source>
        <dbReference type="Pfam" id="PF00345"/>
    </source>
</evidence>
<dbReference type="Gene3D" id="2.60.40.10">
    <property type="entry name" value="Immunoglobulins"/>
    <property type="match status" value="1"/>
</dbReference>
<feature type="signal peptide" evidence="6">
    <location>
        <begin position="1"/>
        <end position="23"/>
    </location>
</feature>
<organism evidence="8 9">
    <name type="scientific">Pantoea dispersa</name>
    <dbReference type="NCBI Taxonomy" id="59814"/>
    <lineage>
        <taxon>Bacteria</taxon>
        <taxon>Pseudomonadati</taxon>
        <taxon>Pseudomonadota</taxon>
        <taxon>Gammaproteobacteria</taxon>
        <taxon>Enterobacterales</taxon>
        <taxon>Erwiniaceae</taxon>
        <taxon>Pantoea</taxon>
    </lineage>
</organism>
<feature type="chain" id="PRO_5047153901" evidence="6">
    <location>
        <begin position="24"/>
        <end position="223"/>
    </location>
</feature>
<comment type="caution">
    <text evidence="8">The sequence shown here is derived from an EMBL/GenBank/DDBJ whole genome shotgun (WGS) entry which is preliminary data.</text>
</comment>
<comment type="similarity">
    <text evidence="2">Belongs to the periplasmic pilus chaperone family.</text>
</comment>
<reference evidence="8 9" key="1">
    <citation type="submission" date="2019-06" db="EMBL/GenBank/DDBJ databases">
        <title>Pantoea dispersa Assembly.</title>
        <authorList>
            <person name="Wang J."/>
        </authorList>
    </citation>
    <scope>NUCLEOTIDE SEQUENCE [LARGE SCALE GENOMIC DNA]</scope>
    <source>
        <strain evidence="9">bio</strain>
    </source>
</reference>
<evidence type="ECO:0000256" key="5">
    <source>
        <dbReference type="ARBA" id="ARBA00023186"/>
    </source>
</evidence>